<sequence length="373" mass="40925">MKFKIFQEDLAKALSASSRSLNVKGNLPILSNVLVNCSKNNMEVTSTNLETAIKVTTPCKIEKEGKATLPGRTLFEYVPQLPEGEIMVEKLGEEVVISTKGYNARVATMPVDDFPAIPKIASGKELKLKADEFSKSIENVEFCASQDESRPALTGILCELEKKGLLMVATDGYRLSFSQIADTKSSQVFKLIIPARALSEFAKIIVDSTGAENTQVTMMVAHQLNQVEFKIGSIEFTSRTIEGEYPGWQKIIPSVFATKAKIQKAEFVKKLRVASIFARDAGNIVKLNFAQGALTIFANTSQVGSNEIQADARIEGPGGEIAFNFRYLLEALSVVEGEDVLFEMGESLTPARLRSTEPKDTSFHIIMPVRLQS</sequence>
<evidence type="ECO:0000259" key="11">
    <source>
        <dbReference type="Pfam" id="PF02767"/>
    </source>
</evidence>
<keyword evidence="7 9" id="KW-0239">DNA-directed DNA polymerase</keyword>
<dbReference type="Pfam" id="PF02767">
    <property type="entry name" value="DNA_pol3_beta_2"/>
    <property type="match status" value="1"/>
</dbReference>
<evidence type="ECO:0000259" key="10">
    <source>
        <dbReference type="Pfam" id="PF00712"/>
    </source>
</evidence>
<proteinExistence type="inferred from homology"/>
<dbReference type="GO" id="GO:0008408">
    <property type="term" value="F:3'-5' exonuclease activity"/>
    <property type="evidence" value="ECO:0007669"/>
    <property type="project" value="InterPro"/>
</dbReference>
<dbReference type="NCBIfam" id="TIGR00663">
    <property type="entry name" value="dnan"/>
    <property type="match status" value="1"/>
</dbReference>
<dbReference type="InterPro" id="IPR022634">
    <property type="entry name" value="DNA_polIII_beta_N"/>
</dbReference>
<gene>
    <name evidence="13" type="ORF">UT84_C0034G0004</name>
</gene>
<dbReference type="Gene3D" id="3.10.150.10">
    <property type="entry name" value="DNA Polymerase III, subunit A, domain 2"/>
    <property type="match status" value="1"/>
</dbReference>
<dbReference type="EMBL" id="LBYI01000034">
    <property type="protein sequence ID" value="KKR49006.1"/>
    <property type="molecule type" value="Genomic_DNA"/>
</dbReference>
<dbReference type="PIRSF" id="PIRSF000804">
    <property type="entry name" value="DNA_pol_III_b"/>
    <property type="match status" value="1"/>
</dbReference>
<dbReference type="GO" id="GO:0003677">
    <property type="term" value="F:DNA binding"/>
    <property type="evidence" value="ECO:0007669"/>
    <property type="project" value="UniProtKB-UniRule"/>
</dbReference>
<dbReference type="InterPro" id="IPR001001">
    <property type="entry name" value="DNA_polIII_beta"/>
</dbReference>
<comment type="similarity">
    <text evidence="2 9">Belongs to the beta sliding clamp family.</text>
</comment>
<organism evidence="13 14">
    <name type="scientific">Candidatus Curtissbacteria bacterium GW2011_GWA1_40_16</name>
    <dbReference type="NCBI Taxonomy" id="1618405"/>
    <lineage>
        <taxon>Bacteria</taxon>
        <taxon>Candidatus Curtissiibacteriota</taxon>
    </lineage>
</organism>
<dbReference type="GO" id="GO:0003887">
    <property type="term" value="F:DNA-directed DNA polymerase activity"/>
    <property type="evidence" value="ECO:0007669"/>
    <property type="project" value="UniProtKB-UniRule"/>
</dbReference>
<evidence type="ECO:0000313" key="14">
    <source>
        <dbReference type="Proteomes" id="UP000034531"/>
    </source>
</evidence>
<evidence type="ECO:0000256" key="7">
    <source>
        <dbReference type="ARBA" id="ARBA00022932"/>
    </source>
</evidence>
<protein>
    <recommendedName>
        <fullName evidence="9">Beta sliding clamp</fullName>
    </recommendedName>
</protein>
<evidence type="ECO:0000256" key="3">
    <source>
        <dbReference type="ARBA" id="ARBA00022490"/>
    </source>
</evidence>
<keyword evidence="6 9" id="KW-0235">DNA replication</keyword>
<evidence type="ECO:0000259" key="12">
    <source>
        <dbReference type="Pfam" id="PF02768"/>
    </source>
</evidence>
<feature type="domain" description="DNA polymerase III beta sliding clamp C-terminal" evidence="12">
    <location>
        <begin position="250"/>
        <end position="370"/>
    </location>
</feature>
<dbReference type="GO" id="GO:0005737">
    <property type="term" value="C:cytoplasm"/>
    <property type="evidence" value="ECO:0007669"/>
    <property type="project" value="UniProtKB-SubCell"/>
</dbReference>
<comment type="function">
    <text evidence="9">Confers DNA tethering and processivity to DNA polymerases and other proteins. Acts as a clamp, forming a ring around DNA (a reaction catalyzed by the clamp-loading complex) which diffuses in an ATP-independent manner freely and bidirectionally along dsDNA. Initially characterized for its ability to contact the catalytic subunit of DNA polymerase III (Pol III), a complex, multichain enzyme responsible for most of the replicative synthesis in bacteria; Pol III exhibits 3'-5' exonuclease proofreading activity. The beta chain is required for initiation of replication as well as for processivity of DNA replication.</text>
</comment>
<evidence type="ECO:0000256" key="9">
    <source>
        <dbReference type="PIRNR" id="PIRNR000804"/>
    </source>
</evidence>
<dbReference type="AlphaFoldDB" id="A0A0G0RGL4"/>
<dbReference type="InterPro" id="IPR022637">
    <property type="entry name" value="DNA_polIII_beta_cen"/>
</dbReference>
<evidence type="ECO:0000256" key="6">
    <source>
        <dbReference type="ARBA" id="ARBA00022705"/>
    </source>
</evidence>
<reference evidence="13 14" key="1">
    <citation type="journal article" date="2015" name="Nature">
        <title>rRNA introns, odd ribosomes, and small enigmatic genomes across a large radiation of phyla.</title>
        <authorList>
            <person name="Brown C.T."/>
            <person name="Hug L.A."/>
            <person name="Thomas B.C."/>
            <person name="Sharon I."/>
            <person name="Castelle C.J."/>
            <person name="Singh A."/>
            <person name="Wilkins M.J."/>
            <person name="Williams K.H."/>
            <person name="Banfield J.F."/>
        </authorList>
    </citation>
    <scope>NUCLEOTIDE SEQUENCE [LARGE SCALE GENOMIC DNA]</scope>
</reference>
<dbReference type="PANTHER" id="PTHR30478">
    <property type="entry name" value="DNA POLYMERASE III SUBUNIT BETA"/>
    <property type="match status" value="1"/>
</dbReference>
<feature type="domain" description="DNA polymerase III beta sliding clamp N-terminal" evidence="10">
    <location>
        <begin position="1"/>
        <end position="118"/>
    </location>
</feature>
<keyword evidence="3 9" id="KW-0963">Cytoplasm</keyword>
<dbReference type="Pfam" id="PF00712">
    <property type="entry name" value="DNA_pol3_beta"/>
    <property type="match status" value="1"/>
</dbReference>
<dbReference type="GO" id="GO:0009360">
    <property type="term" value="C:DNA polymerase III complex"/>
    <property type="evidence" value="ECO:0007669"/>
    <property type="project" value="InterPro"/>
</dbReference>
<comment type="subunit">
    <text evidence="9">Forms a ring-shaped head-to-tail homodimer around DNA.</text>
</comment>
<comment type="caution">
    <text evidence="13">The sequence shown here is derived from an EMBL/GenBank/DDBJ whole genome shotgun (WGS) entry which is preliminary data.</text>
</comment>
<dbReference type="Gene3D" id="3.70.10.10">
    <property type="match status" value="1"/>
</dbReference>
<evidence type="ECO:0000256" key="8">
    <source>
        <dbReference type="ARBA" id="ARBA00023125"/>
    </source>
</evidence>
<dbReference type="SMART" id="SM00480">
    <property type="entry name" value="POL3Bc"/>
    <property type="match status" value="1"/>
</dbReference>
<evidence type="ECO:0000256" key="1">
    <source>
        <dbReference type="ARBA" id="ARBA00004496"/>
    </source>
</evidence>
<keyword evidence="4 9" id="KW-0808">Transferase</keyword>
<comment type="subcellular location">
    <subcellularLocation>
        <location evidence="1 9">Cytoplasm</location>
    </subcellularLocation>
</comment>
<accession>A0A0G0RGL4</accession>
<keyword evidence="8" id="KW-0238">DNA-binding</keyword>
<evidence type="ECO:0000256" key="2">
    <source>
        <dbReference type="ARBA" id="ARBA00010752"/>
    </source>
</evidence>
<evidence type="ECO:0000256" key="4">
    <source>
        <dbReference type="ARBA" id="ARBA00022679"/>
    </source>
</evidence>
<name>A0A0G0RGL4_9BACT</name>
<dbReference type="Pfam" id="PF02768">
    <property type="entry name" value="DNA_pol3_beta_3"/>
    <property type="match status" value="1"/>
</dbReference>
<evidence type="ECO:0000256" key="5">
    <source>
        <dbReference type="ARBA" id="ARBA00022695"/>
    </source>
</evidence>
<evidence type="ECO:0000313" key="13">
    <source>
        <dbReference type="EMBL" id="KKR49006.1"/>
    </source>
</evidence>
<dbReference type="SUPFAM" id="SSF55979">
    <property type="entry name" value="DNA clamp"/>
    <property type="match status" value="3"/>
</dbReference>
<dbReference type="GO" id="GO:0006271">
    <property type="term" value="P:DNA strand elongation involved in DNA replication"/>
    <property type="evidence" value="ECO:0007669"/>
    <property type="project" value="TreeGrafter"/>
</dbReference>
<dbReference type="InterPro" id="IPR022635">
    <property type="entry name" value="DNA_polIII_beta_C"/>
</dbReference>
<dbReference type="PANTHER" id="PTHR30478:SF0">
    <property type="entry name" value="BETA SLIDING CLAMP"/>
    <property type="match status" value="1"/>
</dbReference>
<dbReference type="InterPro" id="IPR046938">
    <property type="entry name" value="DNA_clamp_sf"/>
</dbReference>
<dbReference type="CDD" id="cd00140">
    <property type="entry name" value="beta_clamp"/>
    <property type="match status" value="1"/>
</dbReference>
<keyword evidence="5 9" id="KW-0548">Nucleotidyltransferase</keyword>
<feature type="domain" description="DNA polymerase III beta sliding clamp central" evidence="11">
    <location>
        <begin position="128"/>
        <end position="246"/>
    </location>
</feature>
<dbReference type="Proteomes" id="UP000034531">
    <property type="component" value="Unassembled WGS sequence"/>
</dbReference>